<evidence type="ECO:0000313" key="20">
    <source>
        <dbReference type="EMBL" id="KAG7535992.1"/>
    </source>
</evidence>
<keyword evidence="5" id="KW-0677">Repeat</keyword>
<dbReference type="FunFam" id="3.30.40.10:FF:000587">
    <property type="entry name" value="Ubiquitin carboxyl-terminal hydrolase"/>
    <property type="match status" value="1"/>
</dbReference>
<evidence type="ECO:0000256" key="15">
    <source>
        <dbReference type="PROSITE-ProRule" id="PRU00502"/>
    </source>
</evidence>
<evidence type="ECO:0000256" key="2">
    <source>
        <dbReference type="ARBA" id="ARBA00009085"/>
    </source>
</evidence>
<dbReference type="PROSITE" id="PS00973">
    <property type="entry name" value="USP_2"/>
    <property type="match status" value="1"/>
</dbReference>
<keyword evidence="21" id="KW-1185">Reference proteome</keyword>
<dbReference type="GO" id="GO:0008270">
    <property type="term" value="F:zinc ion binding"/>
    <property type="evidence" value="ECO:0007669"/>
    <property type="project" value="UniProtKB-UniRule"/>
</dbReference>
<evidence type="ECO:0000256" key="10">
    <source>
        <dbReference type="ARBA" id="ARBA00022833"/>
    </source>
</evidence>
<dbReference type="InterPro" id="IPR028889">
    <property type="entry name" value="USP"/>
</dbReference>
<feature type="active site" description="Nucleophile" evidence="12">
    <location>
        <position position="315"/>
    </location>
</feature>
<sequence length="801" mass="88364">MSCTHIAEYLGNLKPPTNGQQVHKEECTQCFDGQDDEQGVCVCLHCFNGGCLNDDRAHAKLHFQRTDHALGLLIKRTKKPQKVRDDQEPPMKKLALVVPSDQETYDYETSYKCFKCPSGNQEFKEDARLNAVREGIMNSMASAQQSEVKAWEEELVACEHALLLEQDDVPQGFQVSPHCSCCDLTSNLWLCLTCASVNCGRQQFGGIGGNGHALEHSKATGHGVGVKLGTITPEGGGDIYCYTCDDSKVDPELPRHLKHFGMDVVNQQKTDKSMTELQIEHNLKFDFSMTGDDGKQLEPLFGPGLTGLKNLGNSCYMASVLQGIFSLPAFKQRYAESTSHFENCPELLPAECLDCQMYKISDGLLSGRYSHPSTSTSGSADQDPAKRFQEGIKPNMFKALVGRGHEEFSTMRQQDSEEFLQHLIQRLRQEAKKKGLAEGREATETFKFGLEQKLVCSECKGVRLKVDRADSISLPVPVKEIEAPIVVGEGDGGSAAPTKQYEAVEFASCLNLMTEAETLEYNCPQCKKSVQALKSSGFKSFPDVLVVHMRKFQLVNWVPTKLDVPVNVQDRLSLDGFLSAGMQEGETELVEEEVPASNEPEVNEAAVAQLMEMGFPRIRCIKGLLATGNGSADAAMDWLIMHMEDPDIDDPLPTAGAKASTNAGPEPSAEQIEQLSMMGFTAAQSKKALRLTDNNAERAVDWLFAHPDDDGREDDVEMAAVPENQNIGGSSSLPAEYRLKAFISHKGPSVHSGHYVATVRQEDGSWVLFNDEKVVKAEGEANETMKQLAYIYIYERDLQNM</sequence>
<feature type="binding site" evidence="13">
    <location>
        <begin position="201"/>
        <end position="204"/>
    </location>
    <ligand>
        <name>substrate</name>
    </ligand>
</feature>
<dbReference type="PROSITE" id="PS50235">
    <property type="entry name" value="USP_3"/>
    <property type="match status" value="1"/>
</dbReference>
<dbReference type="InterPro" id="IPR009060">
    <property type="entry name" value="UBA-like_sf"/>
</dbReference>
<proteinExistence type="inferred from homology"/>
<dbReference type="PANTHER" id="PTHR21646:SF10">
    <property type="entry name" value="UBIQUITIN CARBOXYL-TERMINAL HYDROLASE 14"/>
    <property type="match status" value="1"/>
</dbReference>
<keyword evidence="8 11" id="KW-0378">Hydrolase</keyword>
<dbReference type="Pfam" id="PF00443">
    <property type="entry name" value="UCH"/>
    <property type="match status" value="1"/>
</dbReference>
<feature type="binding site" evidence="14">
    <location>
        <position position="199"/>
    </location>
    <ligand>
        <name>Zn(2+)</name>
        <dbReference type="ChEBI" id="CHEBI:29105"/>
    </ligand>
</feature>
<feature type="binding site" evidence="13">
    <location>
        <position position="189"/>
    </location>
    <ligand>
        <name>substrate</name>
    </ligand>
</feature>
<dbReference type="GO" id="GO:0004843">
    <property type="term" value="F:cysteine-type deubiquitinase activity"/>
    <property type="evidence" value="ECO:0007669"/>
    <property type="project" value="UniProtKB-UniRule"/>
</dbReference>
<evidence type="ECO:0000256" key="12">
    <source>
        <dbReference type="PIRSR" id="PIRSR016308-1"/>
    </source>
</evidence>
<evidence type="ECO:0000259" key="18">
    <source>
        <dbReference type="PROSITE" id="PS50235"/>
    </source>
</evidence>
<feature type="domain" description="USP" evidence="18">
    <location>
        <begin position="306"/>
        <end position="797"/>
    </location>
</feature>
<evidence type="ECO:0000256" key="1">
    <source>
        <dbReference type="ARBA" id="ARBA00000707"/>
    </source>
</evidence>
<evidence type="ECO:0000256" key="14">
    <source>
        <dbReference type="PIRSR" id="PIRSR016308-3"/>
    </source>
</evidence>
<feature type="binding site" evidence="13">
    <location>
        <position position="245"/>
    </location>
    <ligand>
        <name>substrate</name>
    </ligand>
</feature>
<evidence type="ECO:0000256" key="9">
    <source>
        <dbReference type="ARBA" id="ARBA00022807"/>
    </source>
</evidence>
<dbReference type="PROSITE" id="PS00972">
    <property type="entry name" value="USP_1"/>
    <property type="match status" value="1"/>
</dbReference>
<evidence type="ECO:0000256" key="4">
    <source>
        <dbReference type="ARBA" id="ARBA00022723"/>
    </source>
</evidence>
<keyword evidence="9 11" id="KW-0788">Thiol protease</keyword>
<dbReference type="Gene3D" id="1.10.8.10">
    <property type="entry name" value="DNA helicase RuvA subunit, C-terminal domain"/>
    <property type="match status" value="2"/>
</dbReference>
<dbReference type="SUPFAM" id="SSF57850">
    <property type="entry name" value="RING/U-box"/>
    <property type="match status" value="2"/>
</dbReference>
<dbReference type="CDD" id="cd02658">
    <property type="entry name" value="Peptidase_C19B"/>
    <property type="match status" value="1"/>
</dbReference>
<evidence type="ECO:0000256" key="3">
    <source>
        <dbReference type="ARBA" id="ARBA00022670"/>
    </source>
</evidence>
<reference evidence="20" key="1">
    <citation type="submission" date="2020-04" db="EMBL/GenBank/DDBJ databases">
        <title>Analysis of mating type loci in Filobasidium floriforme.</title>
        <authorList>
            <person name="Nowrousian M."/>
        </authorList>
    </citation>
    <scope>NUCLEOTIDE SEQUENCE</scope>
    <source>
        <strain evidence="20">CBS 6242</strain>
    </source>
</reference>
<dbReference type="Pfam" id="PF00627">
    <property type="entry name" value="UBA"/>
    <property type="match status" value="2"/>
</dbReference>
<dbReference type="SUPFAM" id="SSF46934">
    <property type="entry name" value="UBA-like"/>
    <property type="match status" value="1"/>
</dbReference>
<feature type="binding site" evidence="14">
    <location>
        <position position="182"/>
    </location>
    <ligand>
        <name>Zn(2+)</name>
        <dbReference type="ChEBI" id="CHEBI:29105"/>
    </ligand>
</feature>
<keyword evidence="6 15" id="KW-0863">Zinc-finger</keyword>
<dbReference type="InterPro" id="IPR038765">
    <property type="entry name" value="Papain-like_cys_pep_sf"/>
</dbReference>
<evidence type="ECO:0000256" key="5">
    <source>
        <dbReference type="ARBA" id="ARBA00022737"/>
    </source>
</evidence>
<dbReference type="InterPro" id="IPR016652">
    <property type="entry name" value="Ubiquitinyl_hydrolase"/>
</dbReference>
<feature type="binding site" evidence="14">
    <location>
        <position position="181"/>
    </location>
    <ligand>
        <name>Zn(2+)</name>
        <dbReference type="ChEBI" id="CHEBI:29105"/>
    </ligand>
</feature>
<evidence type="ECO:0000313" key="21">
    <source>
        <dbReference type="Proteomes" id="UP000812966"/>
    </source>
</evidence>
<dbReference type="FunFam" id="1.10.8.10:FF:000086">
    <property type="entry name" value="Ubiquitin carboxyl-terminal hydrolase"/>
    <property type="match status" value="1"/>
</dbReference>
<dbReference type="SMART" id="SM00290">
    <property type="entry name" value="ZnF_UBP"/>
    <property type="match status" value="2"/>
</dbReference>
<evidence type="ECO:0000256" key="13">
    <source>
        <dbReference type="PIRSR" id="PIRSR016308-2"/>
    </source>
</evidence>
<feature type="domain" description="UBA" evidence="17">
    <location>
        <begin position="601"/>
        <end position="642"/>
    </location>
</feature>
<dbReference type="FunFam" id="3.30.40.10:FF:000396">
    <property type="entry name" value="Ubiquitin carboxyl-terminal hydrolase"/>
    <property type="match status" value="1"/>
</dbReference>
<dbReference type="Pfam" id="PF17807">
    <property type="entry name" value="zf-UBP_var"/>
    <property type="match status" value="1"/>
</dbReference>
<keyword evidence="4 11" id="KW-0479">Metal-binding</keyword>
<keyword evidence="10 11" id="KW-0862">Zinc</keyword>
<dbReference type="InterPro" id="IPR050185">
    <property type="entry name" value="Ub_carboxyl-term_hydrolase"/>
</dbReference>
<feature type="domain" description="UBA" evidence="17">
    <location>
        <begin position="666"/>
        <end position="706"/>
    </location>
</feature>
<feature type="active site" description="Proton acceptor" evidence="12">
    <location>
        <position position="754"/>
    </location>
</feature>
<dbReference type="GO" id="GO:0006508">
    <property type="term" value="P:proteolysis"/>
    <property type="evidence" value="ECO:0007669"/>
    <property type="project" value="UniProtKB-KW"/>
</dbReference>
<evidence type="ECO:0000256" key="11">
    <source>
        <dbReference type="PIRNR" id="PIRNR016308"/>
    </source>
</evidence>
<feature type="domain" description="UBP-type" evidence="19">
    <location>
        <begin position="156"/>
        <end position="264"/>
    </location>
</feature>
<dbReference type="GO" id="GO:0016579">
    <property type="term" value="P:protein deubiquitination"/>
    <property type="evidence" value="ECO:0007669"/>
    <property type="project" value="InterPro"/>
</dbReference>
<comment type="caution">
    <text evidence="20">The sequence shown here is derived from an EMBL/GenBank/DDBJ whole genome shotgun (WGS) entry which is preliminary data.</text>
</comment>
<dbReference type="CDD" id="cd14386">
    <property type="entry name" value="UBA2_UBP5"/>
    <property type="match status" value="1"/>
</dbReference>
<comment type="similarity">
    <text evidence="2 11 16">Belongs to the peptidase C19 family.</text>
</comment>
<dbReference type="SMART" id="SM00165">
    <property type="entry name" value="UBA"/>
    <property type="match status" value="2"/>
</dbReference>
<accession>A0A8K0JKS4</accession>
<dbReference type="PROSITE" id="PS50030">
    <property type="entry name" value="UBA"/>
    <property type="match status" value="2"/>
</dbReference>
<dbReference type="PIRSF" id="PIRSF016308">
    <property type="entry name" value="UBP"/>
    <property type="match status" value="1"/>
</dbReference>
<evidence type="ECO:0000256" key="8">
    <source>
        <dbReference type="ARBA" id="ARBA00022801"/>
    </source>
</evidence>
<dbReference type="Proteomes" id="UP000812966">
    <property type="component" value="Unassembled WGS sequence"/>
</dbReference>
<dbReference type="PANTHER" id="PTHR21646">
    <property type="entry name" value="UBIQUITIN CARBOXYL-TERMINAL HYDROLASE"/>
    <property type="match status" value="1"/>
</dbReference>
<dbReference type="InterPro" id="IPR001607">
    <property type="entry name" value="Znf_UBP"/>
</dbReference>
<keyword evidence="7 11" id="KW-0833">Ubl conjugation pathway</keyword>
<dbReference type="InterPro" id="IPR015940">
    <property type="entry name" value="UBA"/>
</dbReference>
<dbReference type="EC" id="3.4.19.12" evidence="11 16"/>
<dbReference type="Gene3D" id="3.30.40.10">
    <property type="entry name" value="Zinc/RING finger domain, C3HC4 (zinc finger)"/>
    <property type="match status" value="2"/>
</dbReference>
<keyword evidence="3 11" id="KW-0645">Protease</keyword>
<dbReference type="AlphaFoldDB" id="A0A8K0JKS4"/>
<protein>
    <recommendedName>
        <fullName evidence="11 16">Ubiquitin carboxyl-terminal hydrolase</fullName>
        <ecNumber evidence="11 16">3.4.19.12</ecNumber>
    </recommendedName>
</protein>
<evidence type="ECO:0000256" key="6">
    <source>
        <dbReference type="ARBA" id="ARBA00022771"/>
    </source>
</evidence>
<dbReference type="InterPro" id="IPR001394">
    <property type="entry name" value="Peptidase_C19_UCH"/>
</dbReference>
<dbReference type="CDD" id="cd14385">
    <property type="entry name" value="UBA1_spUBP14_like"/>
    <property type="match status" value="1"/>
</dbReference>
<dbReference type="Pfam" id="PF02148">
    <property type="entry name" value="zf-UBP"/>
    <property type="match status" value="1"/>
</dbReference>
<evidence type="ECO:0000256" key="16">
    <source>
        <dbReference type="RuleBase" id="RU366025"/>
    </source>
</evidence>
<name>A0A8K0JKS4_9TREE</name>
<gene>
    <name evidence="20" type="ORF">FFLO_03512</name>
</gene>
<evidence type="ECO:0000259" key="19">
    <source>
        <dbReference type="PROSITE" id="PS50271"/>
    </source>
</evidence>
<dbReference type="InterPro" id="IPR013083">
    <property type="entry name" value="Znf_RING/FYVE/PHD"/>
</dbReference>
<comment type="catalytic activity">
    <reaction evidence="1 11 16">
        <text>Thiol-dependent hydrolysis of ester, thioester, amide, peptide and isopeptide bonds formed by the C-terminal Gly of ubiquitin (a 76-residue protein attached to proteins as an intracellular targeting signal).</text>
        <dbReference type="EC" id="3.4.19.12"/>
    </reaction>
</comment>
<organism evidence="20 21">
    <name type="scientific">Filobasidium floriforme</name>
    <dbReference type="NCBI Taxonomy" id="5210"/>
    <lineage>
        <taxon>Eukaryota</taxon>
        <taxon>Fungi</taxon>
        <taxon>Dikarya</taxon>
        <taxon>Basidiomycota</taxon>
        <taxon>Agaricomycotina</taxon>
        <taxon>Tremellomycetes</taxon>
        <taxon>Filobasidiales</taxon>
        <taxon>Filobasidiaceae</taxon>
        <taxon>Filobasidium</taxon>
    </lineage>
</organism>
<evidence type="ECO:0000256" key="7">
    <source>
        <dbReference type="ARBA" id="ARBA00022786"/>
    </source>
</evidence>
<evidence type="ECO:0000259" key="17">
    <source>
        <dbReference type="PROSITE" id="PS50030"/>
    </source>
</evidence>
<dbReference type="Gene3D" id="3.90.70.10">
    <property type="entry name" value="Cysteine proteinases"/>
    <property type="match status" value="1"/>
</dbReference>
<dbReference type="PROSITE" id="PS50271">
    <property type="entry name" value="ZF_UBP"/>
    <property type="match status" value="1"/>
</dbReference>
<feature type="binding site" evidence="13">
    <location>
        <position position="240"/>
    </location>
    <ligand>
        <name>substrate</name>
    </ligand>
</feature>
<dbReference type="EMBL" id="JABELV010000065">
    <property type="protein sequence ID" value="KAG7535992.1"/>
    <property type="molecule type" value="Genomic_DNA"/>
</dbReference>
<feature type="binding site" evidence="14">
    <location>
        <position position="212"/>
    </location>
    <ligand>
        <name>Zn(2+)</name>
        <dbReference type="ChEBI" id="CHEBI:29105"/>
    </ligand>
</feature>
<dbReference type="InterPro" id="IPR041432">
    <property type="entry name" value="UBP13_Znf-UBP_var"/>
</dbReference>
<dbReference type="SUPFAM" id="SSF54001">
    <property type="entry name" value="Cysteine proteinases"/>
    <property type="match status" value="1"/>
</dbReference>
<feature type="binding site" evidence="13">
    <location>
        <position position="242"/>
    </location>
    <ligand>
        <name>substrate</name>
    </ligand>
</feature>
<dbReference type="InterPro" id="IPR018200">
    <property type="entry name" value="USP_CS"/>
</dbReference>